<dbReference type="EnsemblMetazoa" id="CLYHEMT014109.1">
    <property type="protein sequence ID" value="CLYHEMP014109.1"/>
    <property type="gene ID" value="CLYHEMG014109"/>
</dbReference>
<evidence type="ECO:0000313" key="4">
    <source>
        <dbReference type="Proteomes" id="UP000594262"/>
    </source>
</evidence>
<reference evidence="3" key="1">
    <citation type="submission" date="2021-01" db="UniProtKB">
        <authorList>
            <consortium name="EnsemblMetazoa"/>
        </authorList>
    </citation>
    <scope>IDENTIFICATION</scope>
</reference>
<dbReference type="Proteomes" id="UP000594262">
    <property type="component" value="Unplaced"/>
</dbReference>
<keyword evidence="2" id="KW-0472">Membrane</keyword>
<dbReference type="PANTHER" id="PTHR46579">
    <property type="entry name" value="F5/8 TYPE C DOMAIN-CONTAINING PROTEIN-RELATED"/>
    <property type="match status" value="1"/>
</dbReference>
<evidence type="ECO:0000256" key="2">
    <source>
        <dbReference type="SAM" id="Phobius"/>
    </source>
</evidence>
<dbReference type="Pfam" id="PF02992">
    <property type="entry name" value="Transposase_21"/>
    <property type="match status" value="1"/>
</dbReference>
<evidence type="ECO:0000313" key="3">
    <source>
        <dbReference type="EnsemblMetazoa" id="CLYHEMP014109.1"/>
    </source>
</evidence>
<dbReference type="AlphaFoldDB" id="A0A7M5WW83"/>
<evidence type="ECO:0000256" key="1">
    <source>
        <dbReference type="SAM" id="MobiDB-lite"/>
    </source>
</evidence>
<keyword evidence="2" id="KW-1133">Transmembrane helix</keyword>
<organism evidence="3 4">
    <name type="scientific">Clytia hemisphaerica</name>
    <dbReference type="NCBI Taxonomy" id="252671"/>
    <lineage>
        <taxon>Eukaryota</taxon>
        <taxon>Metazoa</taxon>
        <taxon>Cnidaria</taxon>
        <taxon>Hydrozoa</taxon>
        <taxon>Hydroidolina</taxon>
        <taxon>Leptothecata</taxon>
        <taxon>Obeliida</taxon>
        <taxon>Clytiidae</taxon>
        <taxon>Clytia</taxon>
    </lineage>
</organism>
<proteinExistence type="predicted"/>
<keyword evidence="2" id="KW-0812">Transmembrane</keyword>
<evidence type="ECO:0008006" key="5">
    <source>
        <dbReference type="Google" id="ProtNLM"/>
    </source>
</evidence>
<feature type="compositionally biased region" description="Polar residues" evidence="1">
    <location>
        <begin position="95"/>
        <end position="111"/>
    </location>
</feature>
<name>A0A7M5WW83_9CNID</name>
<keyword evidence="4" id="KW-1185">Reference proteome</keyword>
<sequence length="492" mass="55765">ELKNMPKTKVIGNRRYCIHCESSISRSHYYSFGHNKGLCINIKKHSALNTNKLHIQKDLDGIVEEKHNHPEEQKEYHQSPLEIFDDDGDIELANTNTAESSSADDGSNYDFSSDLESDSELDEIDESTESETEDSSTHSTQTISTCSKCLMMILRAIFLFQIHAFISNSSVVLLLGMIKTVISLISTIAGIDVLCTFANEFPLTLYSAYKKAGISVDDYETWVVCPQCNTLYKFENCFKKTKGSQKKTIKSCSYTPPFTRGVKCDTKLLKVRYTAAGNTTYVPKKVYCTRGIDSTIQNYLKRPNFKKLLLESKDQVSEDGTMNDIYDGKIWQNFSKDKGEWFFKDKRNLGLMMNIDWFQPFTNSDYSLGVIYMVILNLPREERFKYENMIVCGIIPGPKEPAKHVNTFLKPIVADLLKGWNGVMLKDGALFGKSLYKFALVCLSSDIPATRKCCGFLGFSARKGCSKCFKTFPTKKFEKNRIIQALTAKISI</sequence>
<feature type="compositionally biased region" description="Acidic residues" evidence="1">
    <location>
        <begin position="113"/>
        <end position="134"/>
    </location>
</feature>
<accession>A0A7M5WW83</accession>
<dbReference type="OrthoDB" id="5983149at2759"/>
<feature type="transmembrane region" description="Helical" evidence="2">
    <location>
        <begin position="157"/>
        <end position="178"/>
    </location>
</feature>
<protein>
    <recommendedName>
        <fullName evidence="5">Transposase domain-containing protein</fullName>
    </recommendedName>
</protein>
<feature type="region of interest" description="Disordered" evidence="1">
    <location>
        <begin position="95"/>
        <end position="139"/>
    </location>
</feature>
<dbReference type="InterPro" id="IPR004242">
    <property type="entry name" value="Transposase_21"/>
</dbReference>
<dbReference type="PANTHER" id="PTHR46579:SF2">
    <property type="entry name" value="C2H2-TYPE DOMAIN-CONTAINING PROTEIN"/>
    <property type="match status" value="1"/>
</dbReference>